<reference evidence="7 9" key="1">
    <citation type="submission" date="2015-08" db="EMBL/GenBank/DDBJ databases">
        <title>Genomes of Isolates from Cabo Rojo, PR.</title>
        <authorList>
            <person name="Sanchez-Nieves R.L."/>
            <person name="Montalvo-Rodriguez R."/>
        </authorList>
    </citation>
    <scope>NUCLEOTIDE SEQUENCE [LARGE SCALE GENOMIC DNA]</scope>
    <source>
        <strain evidence="7 9">SL3</strain>
    </source>
</reference>
<dbReference type="RefSeq" id="WP_053968977.1">
    <property type="nucleotide sequence ID" value="NZ_JAWJXX010000004.1"/>
</dbReference>
<dbReference type="Proteomes" id="UP000610611">
    <property type="component" value="Unassembled WGS sequence"/>
</dbReference>
<organism evidence="7 9">
    <name type="scientific">Haloarcula rubripromontorii</name>
    <dbReference type="NCBI Taxonomy" id="1705562"/>
    <lineage>
        <taxon>Archaea</taxon>
        <taxon>Methanobacteriati</taxon>
        <taxon>Methanobacteriota</taxon>
        <taxon>Stenosarchaea group</taxon>
        <taxon>Halobacteria</taxon>
        <taxon>Halobacteriales</taxon>
        <taxon>Haloarculaceae</taxon>
        <taxon>Haloarcula</taxon>
    </lineage>
</organism>
<evidence type="ECO:0000256" key="1">
    <source>
        <dbReference type="ARBA" id="ARBA00004651"/>
    </source>
</evidence>
<name>A0A0N0BN52_9EURY</name>
<accession>A0A0N0BN52</accession>
<feature type="transmembrane region" description="Helical" evidence="6">
    <location>
        <begin position="113"/>
        <end position="134"/>
    </location>
</feature>
<dbReference type="PANTHER" id="PTHR33452">
    <property type="entry name" value="OXIDOREDUCTASE CATD-RELATED"/>
    <property type="match status" value="1"/>
</dbReference>
<evidence type="ECO:0000313" key="8">
    <source>
        <dbReference type="EMBL" id="NLV06062.1"/>
    </source>
</evidence>
<dbReference type="EMBL" id="LIUF01000005">
    <property type="protein sequence ID" value="KOX91950.1"/>
    <property type="molecule type" value="Genomic_DNA"/>
</dbReference>
<dbReference type="Pfam" id="PF07681">
    <property type="entry name" value="DoxX"/>
    <property type="match status" value="1"/>
</dbReference>
<protein>
    <submittedName>
        <fullName evidence="8">DoxX family membrane protein</fullName>
    </submittedName>
    <submittedName>
        <fullName evidence="7">Quinol oxidase</fullName>
    </submittedName>
</protein>
<keyword evidence="5 6" id="KW-0472">Membrane</keyword>
<evidence type="ECO:0000256" key="5">
    <source>
        <dbReference type="ARBA" id="ARBA00023136"/>
    </source>
</evidence>
<keyword evidence="3 6" id="KW-0812">Transmembrane</keyword>
<proteinExistence type="predicted"/>
<reference evidence="8" key="2">
    <citation type="submission" date="2019-12" db="EMBL/GenBank/DDBJ databases">
        <title>The whole-genome sequencing of Haloarcula japonica strain pws8.</title>
        <authorList>
            <person name="Verma D.K."/>
            <person name="Gopal K."/>
            <person name="Prasad E.S."/>
        </authorList>
    </citation>
    <scope>NUCLEOTIDE SEQUENCE</scope>
    <source>
        <strain evidence="8">Pws8</strain>
    </source>
</reference>
<dbReference type="AlphaFoldDB" id="A0A0N0BN52"/>
<feature type="transmembrane region" description="Helical" evidence="6">
    <location>
        <begin position="72"/>
        <end position="93"/>
    </location>
</feature>
<dbReference type="InterPro" id="IPR032808">
    <property type="entry name" value="DoxX"/>
</dbReference>
<keyword evidence="4 6" id="KW-1133">Transmembrane helix</keyword>
<comment type="caution">
    <text evidence="7">The sequence shown here is derived from an EMBL/GenBank/DDBJ whole genome shotgun (WGS) entry which is preliminary data.</text>
</comment>
<dbReference type="Proteomes" id="UP000037729">
    <property type="component" value="Unassembled WGS sequence"/>
</dbReference>
<comment type="subcellular location">
    <subcellularLocation>
        <location evidence="1">Cell membrane</location>
        <topology evidence="1">Multi-pass membrane protein</topology>
    </subcellularLocation>
</comment>
<keyword evidence="2" id="KW-1003">Cell membrane</keyword>
<dbReference type="PANTHER" id="PTHR33452:SF1">
    <property type="entry name" value="INNER MEMBRANE PROTEIN YPHA-RELATED"/>
    <property type="match status" value="1"/>
</dbReference>
<feature type="transmembrane region" description="Helical" evidence="6">
    <location>
        <begin position="49"/>
        <end position="67"/>
    </location>
</feature>
<dbReference type="PATRIC" id="fig|1705562.3.peg.4004"/>
<evidence type="ECO:0000256" key="6">
    <source>
        <dbReference type="SAM" id="Phobius"/>
    </source>
</evidence>
<evidence type="ECO:0000256" key="3">
    <source>
        <dbReference type="ARBA" id="ARBA00022692"/>
    </source>
</evidence>
<dbReference type="InterPro" id="IPR051907">
    <property type="entry name" value="DoxX-like_oxidoreductase"/>
</dbReference>
<feature type="transmembrane region" description="Helical" evidence="6">
    <location>
        <begin position="7"/>
        <end position="29"/>
    </location>
</feature>
<evidence type="ECO:0000256" key="2">
    <source>
        <dbReference type="ARBA" id="ARBA00022475"/>
    </source>
</evidence>
<evidence type="ECO:0000313" key="9">
    <source>
        <dbReference type="Proteomes" id="UP000037729"/>
    </source>
</evidence>
<gene>
    <name evidence="7" type="ORF">AMS69_15495</name>
    <name evidence="8" type="ORF">GOC83_07960</name>
</gene>
<dbReference type="EMBL" id="WOWB01000001">
    <property type="protein sequence ID" value="NLV06062.1"/>
    <property type="molecule type" value="Genomic_DNA"/>
</dbReference>
<keyword evidence="9" id="KW-1185">Reference proteome</keyword>
<evidence type="ECO:0000313" key="7">
    <source>
        <dbReference type="EMBL" id="KOX91950.1"/>
    </source>
</evidence>
<evidence type="ECO:0000256" key="4">
    <source>
        <dbReference type="ARBA" id="ARBA00022989"/>
    </source>
</evidence>
<dbReference type="GO" id="GO:0005886">
    <property type="term" value="C:plasma membrane"/>
    <property type="evidence" value="ECO:0007669"/>
    <property type="project" value="UniProtKB-SubCell"/>
</dbReference>
<sequence>MAPELDVALLVVGRVLFGGVLAFTGLSHFTQTEQMAGYAEYKGLPAPKVSVLASGGLLILGGLGVTVGVFPVVAAVALAVFLIVSAVTMHDFWAVPDEDRQDELNSFLKNVTLAGGALVVAASATGTWALSVGIGPV</sequence>